<evidence type="ECO:0000313" key="1">
    <source>
        <dbReference type="EMBL" id="KAJ1111209.1"/>
    </source>
</evidence>
<sequence>KEQPSIPHCVIRWCLFRFVTVLAGPMREYQFLNIDCTFPSVRAIVQTLILTCCLASLLELPLETIAHNKIDHGKG</sequence>
<dbReference type="Proteomes" id="UP001066276">
    <property type="component" value="Chromosome 9"/>
</dbReference>
<keyword evidence="2" id="KW-1185">Reference proteome</keyword>
<dbReference type="AlphaFoldDB" id="A0AAV7N704"/>
<feature type="non-terminal residue" evidence="1">
    <location>
        <position position="1"/>
    </location>
</feature>
<evidence type="ECO:0000313" key="2">
    <source>
        <dbReference type="Proteomes" id="UP001066276"/>
    </source>
</evidence>
<organism evidence="1 2">
    <name type="scientific">Pleurodeles waltl</name>
    <name type="common">Iberian ribbed newt</name>
    <dbReference type="NCBI Taxonomy" id="8319"/>
    <lineage>
        <taxon>Eukaryota</taxon>
        <taxon>Metazoa</taxon>
        <taxon>Chordata</taxon>
        <taxon>Craniata</taxon>
        <taxon>Vertebrata</taxon>
        <taxon>Euteleostomi</taxon>
        <taxon>Amphibia</taxon>
        <taxon>Batrachia</taxon>
        <taxon>Caudata</taxon>
        <taxon>Salamandroidea</taxon>
        <taxon>Salamandridae</taxon>
        <taxon>Pleurodelinae</taxon>
        <taxon>Pleurodeles</taxon>
    </lineage>
</organism>
<accession>A0AAV7N704</accession>
<proteinExistence type="predicted"/>
<dbReference type="EMBL" id="JANPWB010000013">
    <property type="protein sequence ID" value="KAJ1111209.1"/>
    <property type="molecule type" value="Genomic_DNA"/>
</dbReference>
<feature type="non-terminal residue" evidence="1">
    <location>
        <position position="75"/>
    </location>
</feature>
<name>A0AAV7N704_PLEWA</name>
<gene>
    <name evidence="1" type="ORF">NDU88_008545</name>
</gene>
<reference evidence="1" key="1">
    <citation type="journal article" date="2022" name="bioRxiv">
        <title>Sequencing and chromosome-scale assembly of the giantPleurodeles waltlgenome.</title>
        <authorList>
            <person name="Brown T."/>
            <person name="Elewa A."/>
            <person name="Iarovenko S."/>
            <person name="Subramanian E."/>
            <person name="Araus A.J."/>
            <person name="Petzold A."/>
            <person name="Susuki M."/>
            <person name="Suzuki K.-i.T."/>
            <person name="Hayashi T."/>
            <person name="Toyoda A."/>
            <person name="Oliveira C."/>
            <person name="Osipova E."/>
            <person name="Leigh N.D."/>
            <person name="Simon A."/>
            <person name="Yun M.H."/>
        </authorList>
    </citation>
    <scope>NUCLEOTIDE SEQUENCE</scope>
    <source>
        <strain evidence="1">20211129_DDA</strain>
        <tissue evidence="1">Liver</tissue>
    </source>
</reference>
<protein>
    <submittedName>
        <fullName evidence="1">Uncharacterized protein</fullName>
    </submittedName>
</protein>
<comment type="caution">
    <text evidence="1">The sequence shown here is derived from an EMBL/GenBank/DDBJ whole genome shotgun (WGS) entry which is preliminary data.</text>
</comment>